<evidence type="ECO:0000313" key="1">
    <source>
        <dbReference type="EMBL" id="KAF9666888.1"/>
    </source>
</evidence>
<dbReference type="EMBL" id="JADGMS010000016">
    <property type="protein sequence ID" value="KAF9666888.1"/>
    <property type="molecule type" value="Genomic_DNA"/>
</dbReference>
<name>A0A835JDN6_9ROSI</name>
<evidence type="ECO:0000313" key="2">
    <source>
        <dbReference type="Proteomes" id="UP000657918"/>
    </source>
</evidence>
<keyword evidence="2" id="KW-1185">Reference proteome</keyword>
<dbReference type="AlphaFoldDB" id="A0A835JDN6"/>
<accession>A0A835JDN6</accession>
<gene>
    <name evidence="1" type="ORF">SADUNF_Sadunf16G0275500</name>
</gene>
<sequence>MPLDCPLSKVYTLVSPMLISHCCRITRRTLPPILPISMHAAPHIDVPVRIPNCDSNLLSAPVVHFIDAAKVISASKFNTVSCLLNIISHQLSLDKFSPVIVAFSCRITRALNVSMLRAPEIAFRMSSPLLP</sequence>
<proteinExistence type="predicted"/>
<comment type="caution">
    <text evidence="1">The sequence shown here is derived from an EMBL/GenBank/DDBJ whole genome shotgun (WGS) entry which is preliminary data.</text>
</comment>
<organism evidence="1 2">
    <name type="scientific">Salix dunnii</name>
    <dbReference type="NCBI Taxonomy" id="1413687"/>
    <lineage>
        <taxon>Eukaryota</taxon>
        <taxon>Viridiplantae</taxon>
        <taxon>Streptophyta</taxon>
        <taxon>Embryophyta</taxon>
        <taxon>Tracheophyta</taxon>
        <taxon>Spermatophyta</taxon>
        <taxon>Magnoliopsida</taxon>
        <taxon>eudicotyledons</taxon>
        <taxon>Gunneridae</taxon>
        <taxon>Pentapetalae</taxon>
        <taxon>rosids</taxon>
        <taxon>fabids</taxon>
        <taxon>Malpighiales</taxon>
        <taxon>Salicaceae</taxon>
        <taxon>Saliceae</taxon>
        <taxon>Salix</taxon>
    </lineage>
</organism>
<protein>
    <submittedName>
        <fullName evidence="1">Uncharacterized protein</fullName>
    </submittedName>
</protein>
<dbReference type="Proteomes" id="UP000657918">
    <property type="component" value="Chromosome 16"/>
</dbReference>
<reference evidence="1 2" key="1">
    <citation type="submission" date="2020-10" db="EMBL/GenBank/DDBJ databases">
        <title>Plant Genome Project.</title>
        <authorList>
            <person name="Zhang R.-G."/>
        </authorList>
    </citation>
    <scope>NUCLEOTIDE SEQUENCE [LARGE SCALE GENOMIC DNA]</scope>
    <source>
        <strain evidence="1">FAFU-HL-1</strain>
        <tissue evidence="1">Leaf</tissue>
    </source>
</reference>